<evidence type="ECO:0000256" key="1">
    <source>
        <dbReference type="ARBA" id="ARBA00001936"/>
    </source>
</evidence>
<evidence type="ECO:0000256" key="20">
    <source>
        <dbReference type="ARBA" id="ARBA00047852"/>
    </source>
</evidence>
<evidence type="ECO:0000256" key="10">
    <source>
        <dbReference type="ARBA" id="ARBA00022968"/>
    </source>
</evidence>
<dbReference type="InterPro" id="IPR043189">
    <property type="entry name" value="B4GAT1"/>
</dbReference>
<evidence type="ECO:0000256" key="13">
    <source>
        <dbReference type="ARBA" id="ARBA00023136"/>
    </source>
</evidence>
<protein>
    <recommendedName>
        <fullName evidence="5">Beta-1,4-glucuronyltransferase 1</fullName>
    </recommendedName>
    <alternativeName>
        <fullName evidence="16">I-beta-1,3-N-acetylglucosaminyltransferase</fullName>
    </alternativeName>
    <alternativeName>
        <fullName evidence="19">N-acetyllactosaminide beta-1,3-N-acetylglucosaminyltransferase</fullName>
    </alternativeName>
    <alternativeName>
        <fullName evidence="17">Poly-N-acetyllactosamine extension enzyme</fullName>
    </alternativeName>
    <alternativeName>
        <fullName evidence="18">UDP-GlcNAc:betaGal beta-1,3-N-acetylglucosaminyltransferase 1</fullName>
    </alternativeName>
</protein>
<comment type="cofactor">
    <cofactor evidence="1">
        <name>Mn(2+)</name>
        <dbReference type="ChEBI" id="CHEBI:29035"/>
    </cofactor>
</comment>
<accession>A0ABN7T4N9</accession>
<organism evidence="22 23">
    <name type="scientific">Oikopleura dioica</name>
    <name type="common">Tunicate</name>
    <dbReference type="NCBI Taxonomy" id="34765"/>
    <lineage>
        <taxon>Eukaryota</taxon>
        <taxon>Metazoa</taxon>
        <taxon>Chordata</taxon>
        <taxon>Tunicata</taxon>
        <taxon>Appendicularia</taxon>
        <taxon>Copelata</taxon>
        <taxon>Oikopleuridae</taxon>
        <taxon>Oikopleura</taxon>
    </lineage>
</organism>
<evidence type="ECO:0000256" key="6">
    <source>
        <dbReference type="ARBA" id="ARBA00022676"/>
    </source>
</evidence>
<evidence type="ECO:0000256" key="15">
    <source>
        <dbReference type="ARBA" id="ARBA00023211"/>
    </source>
</evidence>
<comment type="similarity">
    <text evidence="4">Belongs to the glycosyltransferase 49 family.</text>
</comment>
<comment type="pathway">
    <text evidence="3">Protein modification; protein glycosylation.</text>
</comment>
<keyword evidence="21" id="KW-0732">Signal</keyword>
<keyword evidence="13" id="KW-0472">Membrane</keyword>
<evidence type="ECO:0000256" key="9">
    <source>
        <dbReference type="ARBA" id="ARBA00022723"/>
    </source>
</evidence>
<keyword evidence="14" id="KW-0325">Glycoprotein</keyword>
<evidence type="ECO:0000256" key="18">
    <source>
        <dbReference type="ARBA" id="ARBA00032181"/>
    </source>
</evidence>
<keyword evidence="10" id="KW-0735">Signal-anchor</keyword>
<evidence type="ECO:0000256" key="19">
    <source>
        <dbReference type="ARBA" id="ARBA00033291"/>
    </source>
</evidence>
<evidence type="ECO:0000256" key="3">
    <source>
        <dbReference type="ARBA" id="ARBA00004922"/>
    </source>
</evidence>
<dbReference type="PANTHER" id="PTHR46420:SF1">
    <property type="entry name" value="BETA-1,4-GLUCURONYLTRANSFERASE 1"/>
    <property type="match status" value="1"/>
</dbReference>
<keyword evidence="7" id="KW-0808">Transferase</keyword>
<dbReference type="EMBL" id="OU015567">
    <property type="protein sequence ID" value="CAG5111509.1"/>
    <property type="molecule type" value="Genomic_DNA"/>
</dbReference>
<feature type="chain" id="PRO_5047081399" description="Beta-1,4-glucuronyltransferase 1" evidence="21">
    <location>
        <begin position="24"/>
        <end position="459"/>
    </location>
</feature>
<proteinExistence type="inferred from homology"/>
<keyword evidence="9" id="KW-0479">Metal-binding</keyword>
<evidence type="ECO:0000256" key="17">
    <source>
        <dbReference type="ARBA" id="ARBA00032175"/>
    </source>
</evidence>
<reference evidence="22 23" key="1">
    <citation type="submission" date="2021-04" db="EMBL/GenBank/DDBJ databases">
        <authorList>
            <person name="Bliznina A."/>
        </authorList>
    </citation>
    <scope>NUCLEOTIDE SEQUENCE [LARGE SCALE GENOMIC DNA]</scope>
</reference>
<dbReference type="Proteomes" id="UP001158576">
    <property type="component" value="Chromosome 2"/>
</dbReference>
<evidence type="ECO:0000256" key="14">
    <source>
        <dbReference type="ARBA" id="ARBA00023180"/>
    </source>
</evidence>
<keyword evidence="23" id="KW-1185">Reference proteome</keyword>
<keyword evidence="6" id="KW-0328">Glycosyltransferase</keyword>
<evidence type="ECO:0000256" key="7">
    <source>
        <dbReference type="ARBA" id="ARBA00022679"/>
    </source>
</evidence>
<comment type="subcellular location">
    <subcellularLocation>
        <location evidence="2">Golgi apparatus membrane</location>
        <topology evidence="2">Single-pass type II membrane protein</topology>
    </subcellularLocation>
</comment>
<evidence type="ECO:0000256" key="5">
    <source>
        <dbReference type="ARBA" id="ARBA00017962"/>
    </source>
</evidence>
<evidence type="ECO:0000256" key="4">
    <source>
        <dbReference type="ARBA" id="ARBA00008539"/>
    </source>
</evidence>
<evidence type="ECO:0000256" key="11">
    <source>
        <dbReference type="ARBA" id="ARBA00022989"/>
    </source>
</evidence>
<evidence type="ECO:0000313" key="22">
    <source>
        <dbReference type="EMBL" id="CAG5111509.1"/>
    </source>
</evidence>
<dbReference type="PANTHER" id="PTHR46420">
    <property type="entry name" value="BETA-1,4-GLUCURONYLTRANSFERASE 1"/>
    <property type="match status" value="1"/>
</dbReference>
<sequence>MISTLSAFLALVIFLEIAFLTRRSHEKQRKVKFANEDSNLGRLFAGETYDYSGEYRIIRFYKTDDRNFGESWEWNDLTLVTQSTLKTLAHLPQLLESFTGPVSYSIFCPGLDASFASAIIDKLTDCNSEIRNRVTFHFVYPAEEPADLSAETELRDSMPCENIFEALKMYPVVQWNIPWNILRNVGQSGAHSEFALQIDSDVVPSKDLRADFIEFIETHDLWDSDDVREVYLLSQKEKDANAFERSFLLDDELDESSLTSFGTEKQVPYFIARRNIPLYDERFKSSKFDRKQLFCELHTAGYKFKTITSHFLSKTNEKQDELNEERNVDEIEWLLFNYHFKDELQQKYGTNKTCPWISTNESALSKSHNKDFLRYRIQQNEMGEPVATSNEPPLLLADSGTNVVLPKHDHRRMNHKLKFENVKKYSAEELKELYEKGLSAEVMKEFRVPKEDDLTWELD</sequence>
<dbReference type="Pfam" id="PF13896">
    <property type="entry name" value="Glyco_transf_49"/>
    <property type="match status" value="2"/>
</dbReference>
<keyword evidence="11" id="KW-1133">Transmembrane helix</keyword>
<keyword evidence="12" id="KW-0333">Golgi apparatus</keyword>
<keyword evidence="8" id="KW-0812">Transmembrane</keyword>
<evidence type="ECO:0000256" key="8">
    <source>
        <dbReference type="ARBA" id="ARBA00022692"/>
    </source>
</evidence>
<comment type="catalytic activity">
    <reaction evidence="20">
        <text>3-O-[beta-D-Xyl-(1-&gt;4)-Rib-ol-P-Rib-ol-P-3-beta-D-GalNAc-(1-&gt;3)-beta-D-GlcNAc-(1-&gt;4)-(O-6-P-alpha-D-Man)]-Thr-[protein] + UDP-alpha-D-glucuronate = 3-O-[beta-D-GlcA-(1-&gt;3)-beta-D-Xyl-(1-&gt;4)-Rib-ol-P-Rib-ol-P-3-beta-D-GalNAc-(1-&gt;3)-beta-D-GlcNAc-(1-&gt;4)-(O-6-P-alpha-D-Man)]-Thr-[protein] + UDP + H(+)</text>
        <dbReference type="Rhea" id="RHEA:46860"/>
        <dbReference type="Rhea" id="RHEA-COMP:15023"/>
        <dbReference type="Rhea" id="RHEA-COMP:17482"/>
        <dbReference type="ChEBI" id="CHEBI:15378"/>
        <dbReference type="ChEBI" id="CHEBI:58052"/>
        <dbReference type="ChEBI" id="CHEBI:58223"/>
        <dbReference type="ChEBI" id="CHEBI:142405"/>
        <dbReference type="ChEBI" id="CHEBI:177336"/>
    </reaction>
</comment>
<evidence type="ECO:0000256" key="21">
    <source>
        <dbReference type="SAM" id="SignalP"/>
    </source>
</evidence>
<feature type="signal peptide" evidence="21">
    <location>
        <begin position="1"/>
        <end position="23"/>
    </location>
</feature>
<evidence type="ECO:0000313" key="23">
    <source>
        <dbReference type="Proteomes" id="UP001158576"/>
    </source>
</evidence>
<keyword evidence="15" id="KW-0464">Manganese</keyword>
<evidence type="ECO:0000256" key="12">
    <source>
        <dbReference type="ARBA" id="ARBA00023034"/>
    </source>
</evidence>
<name>A0ABN7T4N9_OIKDI</name>
<evidence type="ECO:0000256" key="16">
    <source>
        <dbReference type="ARBA" id="ARBA00030723"/>
    </source>
</evidence>
<gene>
    <name evidence="22" type="ORF">OKIOD_LOCUS14576</name>
</gene>
<evidence type="ECO:0000256" key="2">
    <source>
        <dbReference type="ARBA" id="ARBA00004323"/>
    </source>
</evidence>